<dbReference type="eggNOG" id="COG4762">
    <property type="taxonomic scope" value="Bacteria"/>
</dbReference>
<dbReference type="RefSeq" id="WP_015068776.1">
    <property type="nucleotide sequence ID" value="NC_019395.1"/>
</dbReference>
<sequence>MRTIDEVRRAVDAAFAELDAPSWPDPHRGRRATEAEYGRFADPERYRVLSLRLKAWSQVLSDQFGITVDHDVPQHTWAPADVDDPTTVSAVTAAWRSALPGALALRVTTMDVDGQTFIEIGIDADPVDFAIIPDCGCDACDTGSADLLTQLDDVLASAALGDLTVVIGPRRAHSDAEPGSPEPTFLIVGTGSGWFFDGDDPAEPAEIIDAVRSGDDPHLPEDCTIHHGGGWLS</sequence>
<evidence type="ECO:0000313" key="1">
    <source>
        <dbReference type="EMBL" id="AFV87859.1"/>
    </source>
</evidence>
<dbReference type="InterPro" id="IPR045773">
    <property type="entry name" value="DUF6226"/>
</dbReference>
<dbReference type="HOGENOM" id="CLU_110697_0_0_11"/>
<dbReference type="STRING" id="1171373.PACID_00060"/>
<gene>
    <name evidence="1" type="ordered locus">PACID_00060</name>
</gene>
<dbReference type="PATRIC" id="fig|1171373.8.peg.6"/>
<organism evidence="1 2">
    <name type="scientific">Acidipropionibacterium acidipropionici (strain ATCC 4875 / DSM 20272 / JCM 6432 / NBRC 12425 / NCIMB 8070 / 4)</name>
    <name type="common">Propionibacterium acidipropionici</name>
    <dbReference type="NCBI Taxonomy" id="1171373"/>
    <lineage>
        <taxon>Bacteria</taxon>
        <taxon>Bacillati</taxon>
        <taxon>Actinomycetota</taxon>
        <taxon>Actinomycetes</taxon>
        <taxon>Propionibacteriales</taxon>
        <taxon>Propionibacteriaceae</taxon>
        <taxon>Acidipropionibacterium</taxon>
    </lineage>
</organism>
<dbReference type="EMBL" id="CP003493">
    <property type="protein sequence ID" value="AFV87859.1"/>
    <property type="molecule type" value="Genomic_DNA"/>
</dbReference>
<accession>K7RJ25</accession>
<proteinExistence type="predicted"/>
<name>K7RJ25_ACIA4</name>
<dbReference type="Proteomes" id="UP000000214">
    <property type="component" value="Chromosome"/>
</dbReference>
<dbReference type="KEGG" id="pbo:PACID_00060"/>
<reference evidence="1 2" key="1">
    <citation type="journal article" date="2012" name="BMC Genomics">
        <title>The genome sequence of Propionibacterium acidipropionici provides insights into its biotechnological and industrial potential.</title>
        <authorList>
            <person name="Parizzi L.P."/>
            <person name="Grassi M.C."/>
            <person name="Llerena L.A."/>
            <person name="Carazzolle M.F."/>
            <person name="Queiroz V.L."/>
            <person name="Lunardi I."/>
            <person name="Zeidler A.F."/>
            <person name="Teixeira P.J."/>
            <person name="Mieczkowski P."/>
            <person name="Rincones J."/>
            <person name="Pereira G.A."/>
        </authorList>
    </citation>
    <scope>NUCLEOTIDE SEQUENCE [LARGE SCALE GENOMIC DNA]</scope>
    <source>
        <strain evidence="2">ATCC 4875 / DSM 20272 / JCM 6432 / NBRC 12425 / NCIMB 8070</strain>
    </source>
</reference>
<protein>
    <submittedName>
        <fullName evidence="1">Uncharacterized protein</fullName>
    </submittedName>
</protein>
<evidence type="ECO:0000313" key="2">
    <source>
        <dbReference type="Proteomes" id="UP000000214"/>
    </source>
</evidence>
<dbReference type="Pfam" id="PF19736">
    <property type="entry name" value="DUF6226"/>
    <property type="match status" value="1"/>
</dbReference>
<dbReference type="AlphaFoldDB" id="K7RJ25"/>